<keyword evidence="7" id="KW-1133">Transmembrane helix</keyword>
<gene>
    <name evidence="10" type="ORF">HAP41_0000017820</name>
</gene>
<evidence type="ECO:0000313" key="11">
    <source>
        <dbReference type="Proteomes" id="UP000551709"/>
    </source>
</evidence>
<dbReference type="Pfam" id="PF00005">
    <property type="entry name" value="ABC_tran"/>
    <property type="match status" value="1"/>
</dbReference>
<dbReference type="GO" id="GO:1903806">
    <property type="term" value="P:L-isoleucine import across plasma membrane"/>
    <property type="evidence" value="ECO:0007669"/>
    <property type="project" value="TreeGrafter"/>
</dbReference>
<dbReference type="SMART" id="SM00382">
    <property type="entry name" value="AAA"/>
    <property type="match status" value="1"/>
</dbReference>
<dbReference type="InterPro" id="IPR027417">
    <property type="entry name" value="P-loop_NTPase"/>
</dbReference>
<dbReference type="GO" id="GO:0015188">
    <property type="term" value="F:L-isoleucine transmembrane transporter activity"/>
    <property type="evidence" value="ECO:0007669"/>
    <property type="project" value="TreeGrafter"/>
</dbReference>
<dbReference type="GO" id="GO:0042941">
    <property type="term" value="P:D-alanine transmembrane transport"/>
    <property type="evidence" value="ECO:0007669"/>
    <property type="project" value="TreeGrafter"/>
</dbReference>
<organism evidence="10 11">
    <name type="scientific">Bradyrhizobium barranii subsp. apii</name>
    <dbReference type="NCBI Taxonomy" id="2819348"/>
    <lineage>
        <taxon>Bacteria</taxon>
        <taxon>Pseudomonadati</taxon>
        <taxon>Pseudomonadota</taxon>
        <taxon>Alphaproteobacteria</taxon>
        <taxon>Hyphomicrobiales</taxon>
        <taxon>Nitrobacteraceae</taxon>
        <taxon>Bradyrhizobium</taxon>
        <taxon>Bradyrhizobium barranii</taxon>
    </lineage>
</organism>
<dbReference type="RefSeq" id="WP_166098894.1">
    <property type="nucleotide sequence ID" value="NZ_CP096251.1"/>
</dbReference>
<evidence type="ECO:0000256" key="1">
    <source>
        <dbReference type="ARBA" id="ARBA00004651"/>
    </source>
</evidence>
<evidence type="ECO:0000256" key="2">
    <source>
        <dbReference type="ARBA" id="ARBA00022448"/>
    </source>
</evidence>
<evidence type="ECO:0000256" key="7">
    <source>
        <dbReference type="ARBA" id="ARBA00022989"/>
    </source>
</evidence>
<evidence type="ECO:0000313" key="10">
    <source>
        <dbReference type="EMBL" id="UPT90624.1"/>
    </source>
</evidence>
<keyword evidence="5" id="KW-0547">Nucleotide-binding</keyword>
<dbReference type="FunFam" id="3.40.50.300:FF:000421">
    <property type="entry name" value="Branched-chain amino acid ABC transporter ATP-binding protein"/>
    <property type="match status" value="1"/>
</dbReference>
<dbReference type="Gene3D" id="3.40.50.300">
    <property type="entry name" value="P-loop containing nucleotide triphosphate hydrolases"/>
    <property type="match status" value="1"/>
</dbReference>
<dbReference type="PROSITE" id="PS50893">
    <property type="entry name" value="ABC_TRANSPORTER_2"/>
    <property type="match status" value="1"/>
</dbReference>
<reference evidence="10 11" key="1">
    <citation type="journal article" date="2017" name="Syst. Appl. Microbiol.">
        <title>Soybeans inoculated with root zone soils of Canadian native legumes harbour diverse and novel Bradyrhizobium spp. that possess agricultural potential.</title>
        <authorList>
            <person name="Bromfield E.S.P."/>
            <person name="Cloutier S."/>
            <person name="Tambong J.T."/>
            <person name="Tran Thi T.V."/>
        </authorList>
    </citation>
    <scope>NUCLEOTIDE SEQUENCE [LARGE SCALE GENOMIC DNA]</scope>
    <source>
        <strain evidence="10 11">1S5</strain>
    </source>
</reference>
<dbReference type="InterPro" id="IPR051120">
    <property type="entry name" value="ABC_AA/LPS_Transport"/>
</dbReference>
<evidence type="ECO:0000256" key="5">
    <source>
        <dbReference type="ARBA" id="ARBA00022741"/>
    </source>
</evidence>
<dbReference type="GO" id="GO:0015192">
    <property type="term" value="F:L-phenylalanine transmembrane transporter activity"/>
    <property type="evidence" value="ECO:0007669"/>
    <property type="project" value="TreeGrafter"/>
</dbReference>
<dbReference type="CDD" id="cd03219">
    <property type="entry name" value="ABC_Mj1267_LivG_branched"/>
    <property type="match status" value="1"/>
</dbReference>
<dbReference type="GO" id="GO:1903805">
    <property type="term" value="P:L-valine import across plasma membrane"/>
    <property type="evidence" value="ECO:0007669"/>
    <property type="project" value="TreeGrafter"/>
</dbReference>
<dbReference type="PANTHER" id="PTHR45772">
    <property type="entry name" value="CONSERVED COMPONENT OF ABC TRANSPORTER FOR NATURAL AMINO ACIDS-RELATED"/>
    <property type="match status" value="1"/>
</dbReference>
<dbReference type="SUPFAM" id="SSF52540">
    <property type="entry name" value="P-loop containing nucleoside triphosphate hydrolases"/>
    <property type="match status" value="1"/>
</dbReference>
<evidence type="ECO:0000256" key="6">
    <source>
        <dbReference type="ARBA" id="ARBA00022840"/>
    </source>
</evidence>
<comment type="subcellular location">
    <subcellularLocation>
        <location evidence="1">Cell membrane</location>
        <topology evidence="1">Multi-pass membrane protein</topology>
    </subcellularLocation>
</comment>
<dbReference type="InterPro" id="IPR001851">
    <property type="entry name" value="ABC_transp_permease"/>
</dbReference>
<dbReference type="GO" id="GO:0005304">
    <property type="term" value="F:L-valine transmembrane transporter activity"/>
    <property type="evidence" value="ECO:0007669"/>
    <property type="project" value="TreeGrafter"/>
</dbReference>
<keyword evidence="3" id="KW-1003">Cell membrane</keyword>
<keyword evidence="8" id="KW-0472">Membrane</keyword>
<dbReference type="InterPro" id="IPR003593">
    <property type="entry name" value="AAA+_ATPase"/>
</dbReference>
<dbReference type="CDD" id="cd06581">
    <property type="entry name" value="TM_PBP1_LivM_like"/>
    <property type="match status" value="1"/>
</dbReference>
<evidence type="ECO:0000256" key="8">
    <source>
        <dbReference type="ARBA" id="ARBA00023136"/>
    </source>
</evidence>
<dbReference type="Proteomes" id="UP000551709">
    <property type="component" value="Chromosome"/>
</dbReference>
<dbReference type="GO" id="GO:0005524">
    <property type="term" value="F:ATP binding"/>
    <property type="evidence" value="ECO:0007669"/>
    <property type="project" value="UniProtKB-KW"/>
</dbReference>
<protein>
    <submittedName>
        <fullName evidence="10">Branched-chain amino acid ABC transporter ATP-binding protein/permease</fullName>
    </submittedName>
</protein>
<evidence type="ECO:0000256" key="3">
    <source>
        <dbReference type="ARBA" id="ARBA00022475"/>
    </source>
</evidence>
<dbReference type="GO" id="GO:0015808">
    <property type="term" value="P:L-alanine transport"/>
    <property type="evidence" value="ECO:0007669"/>
    <property type="project" value="TreeGrafter"/>
</dbReference>
<evidence type="ECO:0000256" key="4">
    <source>
        <dbReference type="ARBA" id="ARBA00022692"/>
    </source>
</evidence>
<sequence>MSAPSDNMPIPAPAIRSKPLVIRHLPYFIGAAILVALAANMRFDGYVHNILLQATTFSIAVFGLSVVLGLCGQINLAQAAFFGLGAYAVGMGTTDLQLSFWLCLVGGCVISLLAGAFLGMSTLRLGGHYLAMVTISFQQIVTLVMINAIWLTRGPDGVPNIKRPELFQSSQSYLAFCVAMLAIVGYLVWHLSDTKLGRAMRAVRDNELAAGVNGIDVFRTKIYAFALCALLGGLAGGLFAGGFAYVSPDQFSFAESIVFLTMSLLGGVASPIGSAIGTGLLILIPEWLRFLKSVPGLYLAIYGLFVILIIRFMPDGIWGFVADAFTRWRAKIKAPPAAAALQLKPATIGGDTVLEVTGLSKHFGGLKAVDGVDIAVKRGGVHALIGPNGSGKTTTLNVLSGLYEATAGRIVLDGTDITHMPPHQRTASGLGRTFQNIRLFRSMTALENVEIGAERPGNTMVGKGDDALTERAMEALTFVGLGSRANELISSFSYGHQRLIEIARALASNPTLLLLDEPAAGLNSTEKLELHELLKRIAAQGLTILIIDHDMTLVSEAAQHITVLNFGRRIADGESLAVLRHPDVVSAYLGSE</sequence>
<proteinExistence type="predicted"/>
<dbReference type="InterPro" id="IPR003439">
    <property type="entry name" value="ABC_transporter-like_ATP-bd"/>
</dbReference>
<accession>A0A8T5VGY0</accession>
<dbReference type="InterPro" id="IPR043428">
    <property type="entry name" value="LivM-like"/>
</dbReference>
<keyword evidence="4" id="KW-0812">Transmembrane</keyword>
<name>A0A8T5VGY0_9BRAD</name>
<dbReference type="GO" id="GO:0005886">
    <property type="term" value="C:plasma membrane"/>
    <property type="evidence" value="ECO:0007669"/>
    <property type="project" value="UniProtKB-SubCell"/>
</dbReference>
<dbReference type="PANTHER" id="PTHR45772:SF7">
    <property type="entry name" value="AMINO ACID ABC TRANSPORTER ATP-BINDING PROTEIN"/>
    <property type="match status" value="1"/>
</dbReference>
<keyword evidence="2" id="KW-0813">Transport</keyword>
<comment type="function">
    <text evidence="9">Involved in beta-(1--&gt;2)glucan export. Transmembrane domains (TMD) form a pore in the inner membrane and the ATP-binding domain (NBD) is responsible for energy generation.</text>
</comment>
<dbReference type="EMBL" id="CP096255">
    <property type="protein sequence ID" value="UPT90624.1"/>
    <property type="molecule type" value="Genomic_DNA"/>
</dbReference>
<dbReference type="GO" id="GO:0016887">
    <property type="term" value="F:ATP hydrolysis activity"/>
    <property type="evidence" value="ECO:0007669"/>
    <property type="project" value="InterPro"/>
</dbReference>
<evidence type="ECO:0000256" key="9">
    <source>
        <dbReference type="ARBA" id="ARBA00024722"/>
    </source>
</evidence>
<dbReference type="Pfam" id="PF02653">
    <property type="entry name" value="BPD_transp_2"/>
    <property type="match status" value="1"/>
</dbReference>
<keyword evidence="6 10" id="KW-0067">ATP-binding</keyword>
<dbReference type="AlphaFoldDB" id="A0A8T5VGY0"/>